<organism evidence="3 4">
    <name type="scientific">Streptomyces olivoverticillatus</name>
    <dbReference type="NCBI Taxonomy" id="66427"/>
    <lineage>
        <taxon>Bacteria</taxon>
        <taxon>Bacillati</taxon>
        <taxon>Actinomycetota</taxon>
        <taxon>Actinomycetes</taxon>
        <taxon>Kitasatosporales</taxon>
        <taxon>Streptomycetaceae</taxon>
        <taxon>Streptomyces</taxon>
    </lineage>
</organism>
<dbReference type="EMBL" id="JACHJH010000004">
    <property type="protein sequence ID" value="MBB4894166.1"/>
    <property type="molecule type" value="Genomic_DNA"/>
</dbReference>
<feature type="signal peptide" evidence="2">
    <location>
        <begin position="1"/>
        <end position="22"/>
    </location>
</feature>
<name>A0A7W7LR16_9ACTN</name>
<gene>
    <name evidence="3" type="ORF">FHS39_003200</name>
</gene>
<comment type="caution">
    <text evidence="3">The sequence shown here is derived from an EMBL/GenBank/DDBJ whole genome shotgun (WGS) entry which is preliminary data.</text>
</comment>
<keyword evidence="4" id="KW-1185">Reference proteome</keyword>
<keyword evidence="2" id="KW-0732">Signal</keyword>
<dbReference type="AlphaFoldDB" id="A0A7W7LR16"/>
<dbReference type="PROSITE" id="PS51257">
    <property type="entry name" value="PROKAR_LIPOPROTEIN"/>
    <property type="match status" value="1"/>
</dbReference>
<feature type="region of interest" description="Disordered" evidence="1">
    <location>
        <begin position="26"/>
        <end position="64"/>
    </location>
</feature>
<feature type="chain" id="PRO_5039723879" description="Lipoprotein" evidence="2">
    <location>
        <begin position="23"/>
        <end position="182"/>
    </location>
</feature>
<dbReference type="Proteomes" id="UP000556084">
    <property type="component" value="Unassembled WGS sequence"/>
</dbReference>
<evidence type="ECO:0008006" key="5">
    <source>
        <dbReference type="Google" id="ProtNLM"/>
    </source>
</evidence>
<evidence type="ECO:0000313" key="4">
    <source>
        <dbReference type="Proteomes" id="UP000556084"/>
    </source>
</evidence>
<proteinExistence type="predicted"/>
<feature type="compositionally biased region" description="Gly residues" evidence="1">
    <location>
        <begin position="41"/>
        <end position="55"/>
    </location>
</feature>
<reference evidence="3 4" key="1">
    <citation type="submission" date="2020-08" db="EMBL/GenBank/DDBJ databases">
        <title>Genomic Encyclopedia of Type Strains, Phase III (KMG-III): the genomes of soil and plant-associated and newly described type strains.</title>
        <authorList>
            <person name="Whitman W."/>
        </authorList>
    </citation>
    <scope>NUCLEOTIDE SEQUENCE [LARGE SCALE GENOMIC DNA]</scope>
    <source>
        <strain evidence="3 4">CECT 3266</strain>
    </source>
</reference>
<protein>
    <recommendedName>
        <fullName evidence="5">Lipoprotein</fullName>
    </recommendedName>
</protein>
<evidence type="ECO:0000256" key="2">
    <source>
        <dbReference type="SAM" id="SignalP"/>
    </source>
</evidence>
<evidence type="ECO:0000256" key="1">
    <source>
        <dbReference type="SAM" id="MobiDB-lite"/>
    </source>
</evidence>
<evidence type="ECO:0000313" key="3">
    <source>
        <dbReference type="EMBL" id="MBB4894166.1"/>
    </source>
</evidence>
<accession>A0A7W7LR16</accession>
<sequence>MSLRKTPAIALVTLTAALSLTACGPGTPSADHTAGPSASSGSGGSTGSGGSSGGGSKKDCPTAQPGHKLVIVDSRSAESGAIEYHEAKPVCGADGIKWEGTSKKGKSHMAYNETPKVKLINAQGKLADATRDDANAKLSECWSGHDQRPTNSPHGPCYANAYDIVDKGWDVGITELTQLPGN</sequence>
<dbReference type="RefSeq" id="WP_184349991.1">
    <property type="nucleotide sequence ID" value="NZ_JACHJH010000004.1"/>
</dbReference>